<dbReference type="Pfam" id="PF18921">
    <property type="entry name" value="Cyanophycin_syn"/>
    <property type="match status" value="1"/>
</dbReference>
<reference evidence="3" key="2">
    <citation type="journal article" date="2021" name="PeerJ">
        <title>Extensive microbial diversity within the chicken gut microbiome revealed by metagenomics and culture.</title>
        <authorList>
            <person name="Gilroy R."/>
            <person name="Ravi A."/>
            <person name="Getino M."/>
            <person name="Pursley I."/>
            <person name="Horton D.L."/>
            <person name="Alikhan N.F."/>
            <person name="Baker D."/>
            <person name="Gharbi K."/>
            <person name="Hall N."/>
            <person name="Watson M."/>
            <person name="Adriaenssens E.M."/>
            <person name="Foster-Nyarko E."/>
            <person name="Jarju S."/>
            <person name="Secka A."/>
            <person name="Antonio M."/>
            <person name="Oren A."/>
            <person name="Chaudhuri R.R."/>
            <person name="La Ragione R."/>
            <person name="Hildebrand F."/>
            <person name="Pallen M.J."/>
        </authorList>
    </citation>
    <scope>NUCLEOTIDE SEQUENCE</scope>
    <source>
        <strain evidence="3">ChiHjej12B11-29160</strain>
    </source>
</reference>
<dbReference type="InterPro" id="IPR044019">
    <property type="entry name" value="Cyanophycin_syn_N"/>
</dbReference>
<accession>A0A9D1HWF1</accession>
<dbReference type="Proteomes" id="UP000824078">
    <property type="component" value="Unassembled WGS sequence"/>
</dbReference>
<evidence type="ECO:0000256" key="1">
    <source>
        <dbReference type="SAM" id="MobiDB-lite"/>
    </source>
</evidence>
<gene>
    <name evidence="3" type="ORF">IAD17_01705</name>
</gene>
<dbReference type="EMBL" id="DVMQ01000006">
    <property type="protein sequence ID" value="HIU23624.1"/>
    <property type="molecule type" value="Genomic_DNA"/>
</dbReference>
<sequence length="190" mass="20580">MPEILDIQKVSVGPRYVTARVRVADDAPLTTDQDLIGTTRIYNLMPEICDHVCLGDEGSTFKDAMPSTELPHLFEHVAVELMARSGIGGDISCGRTREVEDGDGRTFEVQLDCPDDVLTIGALSSAEWMMQWAFANDPDEPEPNVDATAQGLAQLVASLSEQPEESSGTEEAESEAGSDEAEDMTNTEDE</sequence>
<evidence type="ECO:0000259" key="2">
    <source>
        <dbReference type="Pfam" id="PF18921"/>
    </source>
</evidence>
<reference evidence="3" key="1">
    <citation type="submission" date="2020-10" db="EMBL/GenBank/DDBJ databases">
        <authorList>
            <person name="Gilroy R."/>
        </authorList>
    </citation>
    <scope>NUCLEOTIDE SEQUENCE</scope>
    <source>
        <strain evidence="3">ChiHjej12B11-29160</strain>
    </source>
</reference>
<protein>
    <recommendedName>
        <fullName evidence="2">Cyanophycin synthase-like N-terminal domain-containing protein</fullName>
    </recommendedName>
</protein>
<feature type="domain" description="Cyanophycin synthase-like N-terminal" evidence="2">
    <location>
        <begin position="38"/>
        <end position="102"/>
    </location>
</feature>
<evidence type="ECO:0000313" key="3">
    <source>
        <dbReference type="EMBL" id="HIU23624.1"/>
    </source>
</evidence>
<proteinExistence type="predicted"/>
<organism evidence="3 4">
    <name type="scientific">Candidatus Coprovicinus avistercoris</name>
    <dbReference type="NCBI Taxonomy" id="2840754"/>
    <lineage>
        <taxon>Bacteria</taxon>
        <taxon>Bacillati</taxon>
        <taxon>Actinomycetota</taxon>
        <taxon>Coriobacteriia</taxon>
        <taxon>Coriobacteriales</taxon>
        <taxon>Coriobacteriaceae</taxon>
        <taxon>Coriobacteriaceae incertae sedis</taxon>
        <taxon>Candidatus Coprovicinus</taxon>
    </lineage>
</organism>
<feature type="region of interest" description="Disordered" evidence="1">
    <location>
        <begin position="136"/>
        <end position="190"/>
    </location>
</feature>
<feature type="compositionally biased region" description="Acidic residues" evidence="1">
    <location>
        <begin position="162"/>
        <end position="190"/>
    </location>
</feature>
<evidence type="ECO:0000313" key="4">
    <source>
        <dbReference type="Proteomes" id="UP000824078"/>
    </source>
</evidence>
<comment type="caution">
    <text evidence="3">The sequence shown here is derived from an EMBL/GenBank/DDBJ whole genome shotgun (WGS) entry which is preliminary data.</text>
</comment>
<dbReference type="AlphaFoldDB" id="A0A9D1HWF1"/>
<name>A0A9D1HWF1_9ACTN</name>